<sequence length="452" mass="51140">MNISDIRNQDEFSEIVISELKTFGVKYQKEKKKKDIQNKAQRKNIFRTHLHLLDLTDVILANGRVVQIPSFVAEACNRILEQVETEGIFRKAGSFVRQKQIRVSLEAGEDLGKSHHVIDIANVIKYFFRELPEPVIPKSIQETLLRSLLVGENYVKAILLACLLLPPLTINTLSFFMQFLYTVSLSEHLNKMTVENLAIIFTPSLMPFPNINSHRFKNHVKIVQILIENANAIGTIPKNIENKLQKTVVTEIASSNQSIPDAVEKIRSEIGLKSTSAKKKKKRRSGSLTQMFNGLRRIVGSAMGSSEYLDSTPNENSHVAKLKRNIHKENEDYNTTPCCKDNKKRKLGDPVSTLTSKKKTILSRSDSCNWLAVTGCSFLKIFNKINYYWCPEKLLEVGEIVPPQSISAIGLLESIQGLQLALKCASMERVCWVIASRYPKLRVNVGLRLLHL</sequence>
<dbReference type="Proteomes" id="UP000037069">
    <property type="component" value="Unassembled WGS sequence"/>
</dbReference>
<organism evidence="2 3">
    <name type="scientific">Lucilia cuprina</name>
    <name type="common">Green bottle fly</name>
    <name type="synonym">Australian sheep blowfly</name>
    <dbReference type="NCBI Taxonomy" id="7375"/>
    <lineage>
        <taxon>Eukaryota</taxon>
        <taxon>Metazoa</taxon>
        <taxon>Ecdysozoa</taxon>
        <taxon>Arthropoda</taxon>
        <taxon>Hexapoda</taxon>
        <taxon>Insecta</taxon>
        <taxon>Pterygota</taxon>
        <taxon>Neoptera</taxon>
        <taxon>Endopterygota</taxon>
        <taxon>Diptera</taxon>
        <taxon>Brachycera</taxon>
        <taxon>Muscomorpha</taxon>
        <taxon>Oestroidea</taxon>
        <taxon>Calliphoridae</taxon>
        <taxon>Luciliinae</taxon>
        <taxon>Lucilia</taxon>
    </lineage>
</organism>
<dbReference type="GO" id="GO:0007165">
    <property type="term" value="P:signal transduction"/>
    <property type="evidence" value="ECO:0007669"/>
    <property type="project" value="InterPro"/>
</dbReference>
<dbReference type="EMBL" id="JRES01000064">
    <property type="protein sequence ID" value="KNC34455.1"/>
    <property type="molecule type" value="Genomic_DNA"/>
</dbReference>
<reference evidence="2 3" key="1">
    <citation type="journal article" date="2015" name="Nat. Commun.">
        <title>Lucilia cuprina genome unlocks parasitic fly biology to underpin future interventions.</title>
        <authorList>
            <person name="Anstead C.A."/>
            <person name="Korhonen P.K."/>
            <person name="Young N.D."/>
            <person name="Hall R.S."/>
            <person name="Jex A.R."/>
            <person name="Murali S.C."/>
            <person name="Hughes D.S."/>
            <person name="Lee S.F."/>
            <person name="Perry T."/>
            <person name="Stroehlein A.J."/>
            <person name="Ansell B.R."/>
            <person name="Breugelmans B."/>
            <person name="Hofmann A."/>
            <person name="Qu J."/>
            <person name="Dugan S."/>
            <person name="Lee S.L."/>
            <person name="Chao H."/>
            <person name="Dinh H."/>
            <person name="Han Y."/>
            <person name="Doddapaneni H.V."/>
            <person name="Worley K.C."/>
            <person name="Muzny D.M."/>
            <person name="Ioannidis P."/>
            <person name="Waterhouse R.M."/>
            <person name="Zdobnov E.M."/>
            <person name="James P.J."/>
            <person name="Bagnall N.H."/>
            <person name="Kotze A.C."/>
            <person name="Gibbs R.A."/>
            <person name="Richards S."/>
            <person name="Batterham P."/>
            <person name="Gasser R.B."/>
        </authorList>
    </citation>
    <scope>NUCLEOTIDE SEQUENCE [LARGE SCALE GENOMIC DNA]</scope>
    <source>
        <strain evidence="2 3">LS</strain>
        <tissue evidence="2">Full body</tissue>
    </source>
</reference>
<gene>
    <name evidence="2" type="ORF">FF38_02963</name>
</gene>
<dbReference type="PROSITE" id="PS50238">
    <property type="entry name" value="RHOGAP"/>
    <property type="match status" value="1"/>
</dbReference>
<dbReference type="STRING" id="7375.A0A0L0CQ24"/>
<name>A0A0L0CQ24_LUCCU</name>
<evidence type="ECO:0000313" key="3">
    <source>
        <dbReference type="Proteomes" id="UP000037069"/>
    </source>
</evidence>
<keyword evidence="3" id="KW-1185">Reference proteome</keyword>
<dbReference type="InterPro" id="IPR000198">
    <property type="entry name" value="RhoGAP_dom"/>
</dbReference>
<dbReference type="SUPFAM" id="SSF48350">
    <property type="entry name" value="GTPase activation domain, GAP"/>
    <property type="match status" value="1"/>
</dbReference>
<dbReference type="OrthoDB" id="410651at2759"/>
<dbReference type="SMART" id="SM00324">
    <property type="entry name" value="RhoGAP"/>
    <property type="match status" value="1"/>
</dbReference>
<dbReference type="GO" id="GO:0005096">
    <property type="term" value="F:GTPase activator activity"/>
    <property type="evidence" value="ECO:0007669"/>
    <property type="project" value="TreeGrafter"/>
</dbReference>
<dbReference type="AlphaFoldDB" id="A0A0L0CQ24"/>
<dbReference type="OMA" id="CASMERV"/>
<evidence type="ECO:0000259" key="1">
    <source>
        <dbReference type="PROSITE" id="PS50238"/>
    </source>
</evidence>
<dbReference type="PANTHER" id="PTHR15670:SF4">
    <property type="entry name" value="RHO GTPASE-ACTIVATING PROTEIN 11A"/>
    <property type="match status" value="1"/>
</dbReference>
<feature type="domain" description="Rho-GAP" evidence="1">
    <location>
        <begin position="53"/>
        <end position="234"/>
    </location>
</feature>
<dbReference type="Gene3D" id="1.10.555.10">
    <property type="entry name" value="Rho GTPase activation protein"/>
    <property type="match status" value="1"/>
</dbReference>
<protein>
    <recommendedName>
        <fullName evidence="1">Rho-GAP domain-containing protein</fullName>
    </recommendedName>
</protein>
<evidence type="ECO:0000313" key="2">
    <source>
        <dbReference type="EMBL" id="KNC34455.1"/>
    </source>
</evidence>
<dbReference type="Pfam" id="PF00620">
    <property type="entry name" value="RhoGAP"/>
    <property type="match status" value="1"/>
</dbReference>
<dbReference type="PANTHER" id="PTHR15670">
    <property type="entry name" value="RHO GTPASE ACTIVATING PROTEIN 11A"/>
    <property type="match status" value="1"/>
</dbReference>
<dbReference type="InterPro" id="IPR042869">
    <property type="entry name" value="ARHGAP11A/B"/>
</dbReference>
<dbReference type="InterPro" id="IPR008936">
    <property type="entry name" value="Rho_GTPase_activation_prot"/>
</dbReference>
<accession>A0A0L0CQ24</accession>
<comment type="caution">
    <text evidence="2">The sequence shown here is derived from an EMBL/GenBank/DDBJ whole genome shotgun (WGS) entry which is preliminary data.</text>
</comment>
<proteinExistence type="predicted"/>